<dbReference type="RefSeq" id="WP_313753154.1">
    <property type="nucleotide sequence ID" value="NZ_JAVSNH010000001.1"/>
</dbReference>
<name>A0AAW8VFW3_9BACE</name>
<keyword evidence="2" id="KW-0639">Primosome</keyword>
<dbReference type="InterPro" id="IPR007694">
    <property type="entry name" value="DNA_helicase_DnaB-like_C"/>
</dbReference>
<dbReference type="GO" id="GO:0000428">
    <property type="term" value="C:DNA-directed RNA polymerase complex"/>
    <property type="evidence" value="ECO:0007669"/>
    <property type="project" value="UniProtKB-KW"/>
</dbReference>
<dbReference type="Proteomes" id="UP001266995">
    <property type="component" value="Unassembled WGS sequence"/>
</dbReference>
<evidence type="ECO:0000256" key="2">
    <source>
        <dbReference type="ARBA" id="ARBA00022515"/>
    </source>
</evidence>
<gene>
    <name evidence="8" type="ORF">RO785_08055</name>
</gene>
<evidence type="ECO:0000256" key="3">
    <source>
        <dbReference type="ARBA" id="ARBA00022679"/>
    </source>
</evidence>
<keyword evidence="1" id="KW-0240">DNA-directed RNA polymerase</keyword>
<reference evidence="8" key="1">
    <citation type="submission" date="2023-08" db="EMBL/GenBank/DDBJ databases">
        <title>Reintroducing virulent viruses to syntetic microbiomes.</title>
        <authorList>
            <person name="Wilde J."/>
            <person name="Boyes R."/>
            <person name="Robinson A.V."/>
            <person name="Daisley B.A."/>
            <person name="Allen-Vercoe E."/>
        </authorList>
    </citation>
    <scope>NUCLEOTIDE SEQUENCE</scope>
    <source>
        <strain evidence="8">225I_12FAA</strain>
    </source>
</reference>
<dbReference type="GO" id="GO:0008270">
    <property type="term" value="F:zinc ion binding"/>
    <property type="evidence" value="ECO:0007669"/>
    <property type="project" value="InterPro"/>
</dbReference>
<feature type="domain" description="SF4 helicase" evidence="7">
    <location>
        <begin position="388"/>
        <end position="651"/>
    </location>
</feature>
<keyword evidence="3" id="KW-0808">Transferase</keyword>
<evidence type="ECO:0000256" key="5">
    <source>
        <dbReference type="ARBA" id="ARBA00022705"/>
    </source>
</evidence>
<dbReference type="CDD" id="cd01029">
    <property type="entry name" value="TOPRIM_primases"/>
    <property type="match status" value="1"/>
</dbReference>
<dbReference type="AlphaFoldDB" id="A0AAW8VFW3"/>
<keyword evidence="4" id="KW-0548">Nucleotidyltransferase</keyword>
<dbReference type="InterPro" id="IPR027417">
    <property type="entry name" value="P-loop_NTPase"/>
</dbReference>
<dbReference type="GO" id="GO:0043139">
    <property type="term" value="F:5'-3' DNA helicase activity"/>
    <property type="evidence" value="ECO:0007669"/>
    <property type="project" value="InterPro"/>
</dbReference>
<dbReference type="PANTHER" id="PTHR12873">
    <property type="entry name" value="T7-LIKE MITOCHONDRIAL DNA HELICASE"/>
    <property type="match status" value="1"/>
</dbReference>
<dbReference type="InterPro" id="IPR034154">
    <property type="entry name" value="TOPRIM_DnaG/twinkle"/>
</dbReference>
<keyword evidence="5" id="KW-0235">DNA replication</keyword>
<dbReference type="GO" id="GO:0016779">
    <property type="term" value="F:nucleotidyltransferase activity"/>
    <property type="evidence" value="ECO:0007669"/>
    <property type="project" value="UniProtKB-KW"/>
</dbReference>
<evidence type="ECO:0000256" key="6">
    <source>
        <dbReference type="ARBA" id="ARBA00023163"/>
    </source>
</evidence>
<keyword evidence="6" id="KW-0804">Transcription</keyword>
<dbReference type="Gene3D" id="3.40.1360.10">
    <property type="match status" value="1"/>
</dbReference>
<dbReference type="GO" id="GO:0006269">
    <property type="term" value="P:DNA replication, synthesis of primer"/>
    <property type="evidence" value="ECO:0007669"/>
    <property type="project" value="UniProtKB-KW"/>
</dbReference>
<dbReference type="Pfam" id="PF13662">
    <property type="entry name" value="Toprim_4"/>
    <property type="match status" value="1"/>
</dbReference>
<proteinExistence type="predicted"/>
<protein>
    <submittedName>
        <fullName evidence="8">Bifunctional DNA primase/helicase</fullName>
    </submittedName>
</protein>
<evidence type="ECO:0000259" key="7">
    <source>
        <dbReference type="PROSITE" id="PS51199"/>
    </source>
</evidence>
<dbReference type="InterPro" id="IPR036977">
    <property type="entry name" value="DNA_primase_Znf_CHC2"/>
</dbReference>
<comment type="caution">
    <text evidence="8">The sequence shown here is derived from an EMBL/GenBank/DDBJ whole genome shotgun (WGS) entry which is preliminary data.</text>
</comment>
<dbReference type="GO" id="GO:1990077">
    <property type="term" value="C:primosome complex"/>
    <property type="evidence" value="ECO:0007669"/>
    <property type="project" value="UniProtKB-KW"/>
</dbReference>
<dbReference type="Gene3D" id="3.40.50.300">
    <property type="entry name" value="P-loop containing nucleotide triphosphate hydrolases"/>
    <property type="match status" value="1"/>
</dbReference>
<dbReference type="InterPro" id="IPR027032">
    <property type="entry name" value="Twinkle-like"/>
</dbReference>
<organism evidence="8 9">
    <name type="scientific">Bacteroides cellulosilyticus</name>
    <dbReference type="NCBI Taxonomy" id="246787"/>
    <lineage>
        <taxon>Bacteria</taxon>
        <taxon>Pseudomonadati</taxon>
        <taxon>Bacteroidota</taxon>
        <taxon>Bacteroidia</taxon>
        <taxon>Bacteroidales</taxon>
        <taxon>Bacteroidaceae</taxon>
        <taxon>Bacteroides</taxon>
    </lineage>
</organism>
<dbReference type="InterPro" id="IPR006171">
    <property type="entry name" value="TOPRIM_dom"/>
</dbReference>
<dbReference type="GO" id="GO:0003697">
    <property type="term" value="F:single-stranded DNA binding"/>
    <property type="evidence" value="ECO:0007669"/>
    <property type="project" value="InterPro"/>
</dbReference>
<dbReference type="EMBL" id="JAVSNH010000001">
    <property type="protein sequence ID" value="MDT4510936.1"/>
    <property type="molecule type" value="Genomic_DNA"/>
</dbReference>
<sequence length="674" mass="75822">MKPFYYLCDFPERKNVGKNFVTECPKCGKKHLYISKETGAFHCFYGGCDFKGKLKDFWEERTNYDSASAGIGNGKFADGTSGNYNTACKRLHSIRREGKAGSGSTTSEVPMIPEDYKKLPPEVFSKIKPLTNDSETTDQDQLTARRYLADQGISLKTAIEARIGCLTHRCFGKDEDNKNPGAMHHCVAYVNYLNGQPVNAKYRSCDPSTGRSTDEREITGMEKATAYTKLWSQDSPTAPCPPYHIDCINPLKVSEATIPRLIITEGEKDVLTLNEAGYPYAVSVPNGASSDLSKSFEAFEPWMDQVRDIVICGDTDLPGRTLVKHLIDYFGARCLLTELPGDCKDISDVLVTYGIEIVREIIESARPQHTADIVTVSERANGILNVLHGEYDHGYDVGYGPLTDHVFHPTDQGGLIIETGMPNSGKTDFLNDLTCRLMAKTGRYVCYLSFEVPDKDKHIAHLVQLMLGKVNTVNYTQEQLKPIVSFLNSHMVHLDLHEVSPTPDNIIARADIVRRSLPLKYLIIDPYLFMEVETNRYNTETQAIKAMLTQMQTWGRIHNIWVIIVAHPRSLKKQNGKNELENIDMYTISGSANWANLADFIFSISRIKRQDGNYTRLDMLKVRDQDLCQTGSVLYVRQACGRYDERESEEQVVSEAQGKVMGKDHLPWVSLIEN</sequence>
<accession>A0AAW8VFW3</accession>
<dbReference type="Gene3D" id="3.90.580.10">
    <property type="entry name" value="Zinc finger, CHC2-type domain"/>
    <property type="match status" value="1"/>
</dbReference>
<evidence type="ECO:0000313" key="8">
    <source>
        <dbReference type="EMBL" id="MDT4510936.1"/>
    </source>
</evidence>
<dbReference type="SUPFAM" id="SSF56731">
    <property type="entry name" value="DNA primase core"/>
    <property type="match status" value="1"/>
</dbReference>
<dbReference type="SUPFAM" id="SSF52540">
    <property type="entry name" value="P-loop containing nucleoside triphosphate hydrolases"/>
    <property type="match status" value="1"/>
</dbReference>
<dbReference type="SUPFAM" id="SSF57783">
    <property type="entry name" value="Zinc beta-ribbon"/>
    <property type="match status" value="1"/>
</dbReference>
<dbReference type="PROSITE" id="PS51199">
    <property type="entry name" value="SF4_HELICASE"/>
    <property type="match status" value="1"/>
</dbReference>
<dbReference type="GO" id="GO:0005524">
    <property type="term" value="F:ATP binding"/>
    <property type="evidence" value="ECO:0007669"/>
    <property type="project" value="InterPro"/>
</dbReference>
<dbReference type="PANTHER" id="PTHR12873:SF0">
    <property type="entry name" value="TWINKLE MTDNA HELICASE"/>
    <property type="match status" value="1"/>
</dbReference>
<evidence type="ECO:0000256" key="4">
    <source>
        <dbReference type="ARBA" id="ARBA00022695"/>
    </source>
</evidence>
<evidence type="ECO:0000313" key="9">
    <source>
        <dbReference type="Proteomes" id="UP001266995"/>
    </source>
</evidence>
<evidence type="ECO:0000256" key="1">
    <source>
        <dbReference type="ARBA" id="ARBA00022478"/>
    </source>
</evidence>
<dbReference type="SMART" id="SM00493">
    <property type="entry name" value="TOPRIM"/>
    <property type="match status" value="1"/>
</dbReference>